<dbReference type="Proteomes" id="UP001519460">
    <property type="component" value="Unassembled WGS sequence"/>
</dbReference>
<proteinExistence type="predicted"/>
<dbReference type="NCBIfam" id="NF038117">
    <property type="entry name" value="choice_anch_I"/>
    <property type="match status" value="1"/>
</dbReference>
<keyword evidence="5" id="KW-1185">Reference proteome</keyword>
<feature type="non-terminal residue" evidence="4">
    <location>
        <position position="1"/>
    </location>
</feature>
<feature type="compositionally biased region" description="Basic and acidic residues" evidence="1">
    <location>
        <begin position="460"/>
        <end position="478"/>
    </location>
</feature>
<reference evidence="4 5" key="1">
    <citation type="journal article" date="2023" name="Sci. Data">
        <title>Genome assembly of the Korean intertidal mud-creeper Batillaria attramentaria.</title>
        <authorList>
            <person name="Patra A.K."/>
            <person name="Ho P.T."/>
            <person name="Jun S."/>
            <person name="Lee S.J."/>
            <person name="Kim Y."/>
            <person name="Won Y.J."/>
        </authorList>
    </citation>
    <scope>NUCLEOTIDE SEQUENCE [LARGE SCALE GENOMIC DNA]</scope>
    <source>
        <strain evidence="4">Wonlab-2016</strain>
    </source>
</reference>
<dbReference type="Pfam" id="PF22494">
    <property type="entry name" value="choice_anch_I"/>
    <property type="match status" value="1"/>
</dbReference>
<dbReference type="InterPro" id="IPR055188">
    <property type="entry name" value="Choice_anch_I"/>
</dbReference>
<dbReference type="EMBL" id="JACVVK020000009">
    <property type="protein sequence ID" value="KAK7505708.1"/>
    <property type="molecule type" value="Genomic_DNA"/>
</dbReference>
<dbReference type="PANTHER" id="PTHR46928:SF1">
    <property type="entry name" value="MESENCHYME-SPECIFIC CELL SURFACE GLYCOPROTEIN"/>
    <property type="match status" value="1"/>
</dbReference>
<evidence type="ECO:0000256" key="2">
    <source>
        <dbReference type="SAM" id="Phobius"/>
    </source>
</evidence>
<evidence type="ECO:0000256" key="1">
    <source>
        <dbReference type="SAM" id="MobiDB-lite"/>
    </source>
</evidence>
<evidence type="ECO:0000313" key="5">
    <source>
        <dbReference type="Proteomes" id="UP001519460"/>
    </source>
</evidence>
<dbReference type="InterPro" id="IPR011048">
    <property type="entry name" value="Haem_d1_sf"/>
</dbReference>
<dbReference type="AlphaFoldDB" id="A0ABD0M2W2"/>
<keyword evidence="2" id="KW-0812">Transmembrane</keyword>
<gene>
    <name evidence="4" type="ORF">BaRGS_00002979</name>
</gene>
<feature type="transmembrane region" description="Helical" evidence="2">
    <location>
        <begin position="591"/>
        <end position="612"/>
    </location>
</feature>
<organism evidence="4 5">
    <name type="scientific">Batillaria attramentaria</name>
    <dbReference type="NCBI Taxonomy" id="370345"/>
    <lineage>
        <taxon>Eukaryota</taxon>
        <taxon>Metazoa</taxon>
        <taxon>Spiralia</taxon>
        <taxon>Lophotrochozoa</taxon>
        <taxon>Mollusca</taxon>
        <taxon>Gastropoda</taxon>
        <taxon>Caenogastropoda</taxon>
        <taxon>Sorbeoconcha</taxon>
        <taxon>Cerithioidea</taxon>
        <taxon>Batillariidae</taxon>
        <taxon>Batillaria</taxon>
    </lineage>
</organism>
<evidence type="ECO:0000259" key="3">
    <source>
        <dbReference type="Pfam" id="PF22494"/>
    </source>
</evidence>
<keyword evidence="2" id="KW-0472">Membrane</keyword>
<comment type="caution">
    <text evidence="4">The sequence shown here is derived from an EMBL/GenBank/DDBJ whole genome shotgun (WGS) entry which is preliminary data.</text>
</comment>
<feature type="domain" description="Choice-of-anchor I" evidence="3">
    <location>
        <begin position="83"/>
        <end position="509"/>
    </location>
</feature>
<sequence>VCPRSPGVSPVSGCVPGFRVCPRFPGVSPVSRMERQLMSKWALLLSVLSLAAGYEVKLTKLSTIYVPHDFDDNNQPQFQLLVGSVEQLAYEPTGKLIYGVGDGIFHVIDASNPANMVYLNGTVLPELDLTDVEACGGHVFVSYVNKSDPLNGGVRVYGAYSKDDGSLELLHDIPMGALPDMVYPTPDCTIVVAIENEGLEVNGQFYDPPGGVGIIRFPQGVRNLPTVINLDFTKFDDQFDALSQSGVRWVYRGNGTSNPFSNNAEPEYVTFNTDYTKAYIGLQENNAVAEVDLATNTITSVRGLGFKQWGELDPSDRDGGINIADWPVYGMYLPDTIHFVRWSDEDYILTANEGDAQEYKLVDFSEEQRGKHFPDDVIAPSVDSTLRQALKDDAKLGRLTFSSVDGKNSDGLFEKFYTYGGRSFSVFRVSDMQRVYDSGSDMEKKTAQLRPDLFNNNIDENDKIADGVDTRSDNKGPETESLTVGEVGGRLLIFVGNERPGSLFVYSVGQGGMEPRFETMVTGIPTDTTRTWQQMFDDKDVYGLDLEYLGFFAAGEMAQYPVLLTAGTVEGSITTFKVEVTDSSSPSRSTALTGSAVLVTAIAILVCFFQSLRQQPGSTM</sequence>
<name>A0ABD0M2W2_9CAEN</name>
<dbReference type="SUPFAM" id="SSF51004">
    <property type="entry name" value="C-terminal (heme d1) domain of cytochrome cd1-nitrite reductase"/>
    <property type="match status" value="1"/>
</dbReference>
<keyword evidence="2" id="KW-1133">Transmembrane helix</keyword>
<dbReference type="PANTHER" id="PTHR46928">
    <property type="entry name" value="MESENCHYME-SPECIFIC CELL SURFACE GLYCOPROTEIN"/>
    <property type="match status" value="1"/>
</dbReference>
<evidence type="ECO:0000313" key="4">
    <source>
        <dbReference type="EMBL" id="KAK7505708.1"/>
    </source>
</evidence>
<dbReference type="InterPro" id="IPR052956">
    <property type="entry name" value="Mesenchyme-surface_protein"/>
</dbReference>
<feature type="region of interest" description="Disordered" evidence="1">
    <location>
        <begin position="460"/>
        <end position="481"/>
    </location>
</feature>
<protein>
    <recommendedName>
        <fullName evidence="3">Choice-of-anchor I domain-containing protein</fullName>
    </recommendedName>
</protein>
<accession>A0ABD0M2W2</accession>